<dbReference type="Gene3D" id="2.60.120.200">
    <property type="match status" value="4"/>
</dbReference>
<keyword evidence="6" id="KW-1185">Reference proteome</keyword>
<dbReference type="InterPro" id="IPR012859">
    <property type="entry name" value="Pilin_N_archaeal"/>
</dbReference>
<sequence>MVPLSPKRSFIKNTDGVSVVVGEIMMTAIVVIAVSFIAASVLSYEGPSDVPNVDVIGWVDVGADTVNFRHTGGETVDGQDIRLNLNLNGSAIKLSSQEIQSIYGKPQWELGDIISINASSLWGLNISDDDYVSSALVHTPSNIVIMSGPLLGDEISSGGSLGSLPQVLISSGWPFNENGGTIAYDAVNDNDGTLTGVDWVSGISGSGIRFHDDSDVVRVENSISLNPKSEITLEAWVKWAIDPNDGENWANILNKDGEDQYQLQHTYGNNRFEFAVNTDDGRDWISSTTAPQKEIWYHVVGVYSSYDQEIAIYVNGVKERSAVHEGDIAISSAPFLIGEHLISDRSFNGIIDEVWVYNTRLTDEQIKARHDLNKPTVINSAYWTFNEDSGTVAYDSIGDHDGDVMGATWVSGLNDSALEFDGSNDHVSVDSSIIENYPFSVSAWIKNSGSNKDEVIISMADSSATNAYYGMYLDKTKGLTIAAKNTALKEVSSTVDVTDGNWHYVVGVFASAIDRKLYVDGVLNGTDTRTVPFNSDFDRWNIGRWADKTPSAYFNGVIDEASITDRELSASEIMNNYLQLKPQEVTIPVTTFTSFWAFNEGTGINVVDSMGGNDGTLKSGASWVSGVNGTALSLDDRTEYVVVNDNSSLDLSTEGSIDTWIKLNSHIANAGIVHKGDRKSKSDKAYSLEFDNDEHVSLVLYNSSGSFQQVTSVTKLELDKWYHLTGTWNSSSIEVYINGILDRSEQNTIGAVRNTDGTLQIGAKITQNDGANKKYGLDGTIDEVYLSNKKMTLFDIRSRYEMNKQDEISEGTYASQIIFNKPNKGGVIKDGGYISFTNGNDHRHVRIDGTKYDLETGDSVKLEVVNDQTSATISMNDVSSQISDFDLNVKLYINGDLKDTGRVTSIYANPMSDFSSTLKYELPSHNSQSYLKADEITIIDWHPVNDSGIIISNIGFYSSAGTVLTLTPSRTYLKSSGYYQLVTNDPVMSSFWTFNENSGTTVHDSISNLNGDVEGAAWTTGSNGSGLDFDGTNDHVFVPNSSDFKFTDSITMMAWVNSDVSNTAKIVQKGDWGGYGLGLDIWNGWGASVYFDGSGSQSLRWGSGVPENGRWYHVAFTYDGSAMRLYVDGREVNNATVSGDLKVNSKDIYIGSDGVTQKFFDGKIDEVGVHQNALTGNEIYEIYNSSRPVTTNGTKYVLYKVNSSYNDAEERISNGAMVRTSTDLELVRESTDQEVGVRFTGVAIPQGSTIESATLVFVIDEYESMTTNLNIYAHDADESPKFGSRRHDITRRGKTTQYVQWNSIPAPAVGGILVSPDISDVVQEVIGRPGWSSGNSLSIIINGNGRRTVESYNGVPSSAPLLNITYS</sequence>
<dbReference type="GeneID" id="25393188"/>
<dbReference type="KEGG" id="mbu:Mbur_1976"/>
<dbReference type="PANTHER" id="PTHR42535:SF2">
    <property type="entry name" value="CHROMOSOME UNDETERMINED SCAFFOLD_146, WHOLE GENOME SHOTGUN SEQUENCE"/>
    <property type="match status" value="1"/>
</dbReference>
<evidence type="ECO:0000259" key="4">
    <source>
        <dbReference type="SMART" id="SM00560"/>
    </source>
</evidence>
<feature type="domain" description="LamG-like jellyroll fold" evidence="4">
    <location>
        <begin position="229"/>
        <end position="364"/>
    </location>
</feature>
<dbReference type="InterPro" id="IPR013320">
    <property type="entry name" value="ConA-like_dom_sf"/>
</dbReference>
<evidence type="ECO:0000313" key="6">
    <source>
        <dbReference type="Proteomes" id="UP000001979"/>
    </source>
</evidence>
<reference evidence="6" key="1">
    <citation type="journal article" date="2009" name="ISME J.">
        <title>The genome sequence of the psychrophilic archaeon, Methanococcoides burtonii: the role of genome evolution in cold adaptation.</title>
        <authorList>
            <person name="Allen M.A."/>
            <person name="Lauro F.M."/>
            <person name="Williams T.J."/>
            <person name="Burg D."/>
            <person name="Siddiqui K.S."/>
            <person name="De Francisci D."/>
            <person name="Chong K.W."/>
            <person name="Pilak O."/>
            <person name="Chew H.H."/>
            <person name="De Maere M.Z."/>
            <person name="Ting L."/>
            <person name="Katrib M."/>
            <person name="Ng C."/>
            <person name="Sowers K.R."/>
            <person name="Galperin M.Y."/>
            <person name="Anderson I.J."/>
            <person name="Ivanova N."/>
            <person name="Dalin E."/>
            <person name="Martinez M."/>
            <person name="Lapidus A."/>
            <person name="Hauser L."/>
            <person name="Land M."/>
            <person name="Thomas T."/>
            <person name="Cavicchioli R."/>
        </authorList>
    </citation>
    <scope>NUCLEOTIDE SEQUENCE [LARGE SCALE GENOMIC DNA]</scope>
    <source>
        <strain evidence="6">DSM 6242 / NBRC 107633 / OCM 468 / ACE-M</strain>
    </source>
</reference>
<organism evidence="5 6">
    <name type="scientific">Methanococcoides burtonii (strain DSM 6242 / NBRC 107633 / OCM 468 / ACE-M)</name>
    <dbReference type="NCBI Taxonomy" id="259564"/>
    <lineage>
        <taxon>Archaea</taxon>
        <taxon>Methanobacteriati</taxon>
        <taxon>Methanobacteriota</taxon>
        <taxon>Stenosarchaea group</taxon>
        <taxon>Methanomicrobia</taxon>
        <taxon>Methanosarcinales</taxon>
        <taxon>Methanosarcinaceae</taxon>
        <taxon>Methanococcoides</taxon>
    </lineage>
</organism>
<keyword evidence="1" id="KW-0732">Signal</keyword>
<dbReference type="Pfam" id="PF13385">
    <property type="entry name" value="Laminin_G_3"/>
    <property type="match status" value="4"/>
</dbReference>
<feature type="domain" description="LamG-like jellyroll fold" evidence="4">
    <location>
        <begin position="439"/>
        <end position="571"/>
    </location>
</feature>
<dbReference type="HOGENOM" id="CLU_256554_0_0_2"/>
<feature type="domain" description="LamG-like jellyroll fold" evidence="4">
    <location>
        <begin position="1048"/>
        <end position="1177"/>
    </location>
</feature>
<accession>Q12UM1</accession>
<protein>
    <submittedName>
        <fullName evidence="5">Protein with DUF1628 and Laminin G domains</fullName>
    </submittedName>
</protein>
<dbReference type="STRING" id="259564.Mbur_1976"/>
<dbReference type="InterPro" id="IPR006558">
    <property type="entry name" value="LamG-like"/>
</dbReference>
<evidence type="ECO:0000256" key="3">
    <source>
        <dbReference type="SAM" id="Phobius"/>
    </source>
</evidence>
<keyword evidence="2" id="KW-1015">Disulfide bond</keyword>
<dbReference type="OrthoDB" id="121941at2157"/>
<keyword evidence="3" id="KW-1133">Transmembrane helix</keyword>
<dbReference type="SMART" id="SM00560">
    <property type="entry name" value="LamGL"/>
    <property type="match status" value="3"/>
</dbReference>
<name>Q12UM1_METBU</name>
<evidence type="ECO:0000256" key="2">
    <source>
        <dbReference type="ARBA" id="ARBA00023157"/>
    </source>
</evidence>
<dbReference type="RefSeq" id="WP_011499997.1">
    <property type="nucleotide sequence ID" value="NC_007955.1"/>
</dbReference>
<dbReference type="Pfam" id="PF07790">
    <property type="entry name" value="Pilin_N"/>
    <property type="match status" value="1"/>
</dbReference>
<keyword evidence="3" id="KW-0472">Membrane</keyword>
<dbReference type="Proteomes" id="UP000001979">
    <property type="component" value="Chromosome"/>
</dbReference>
<keyword evidence="3" id="KW-0812">Transmembrane</keyword>
<gene>
    <name evidence="5" type="ordered locus">Mbur_1976</name>
</gene>
<evidence type="ECO:0000313" key="5">
    <source>
        <dbReference type="EMBL" id="ABE52855.1"/>
    </source>
</evidence>
<dbReference type="SUPFAM" id="SSF49899">
    <property type="entry name" value="Concanavalin A-like lectins/glucanases"/>
    <property type="match status" value="4"/>
</dbReference>
<dbReference type="EMBL" id="CP000300">
    <property type="protein sequence ID" value="ABE52855.1"/>
    <property type="molecule type" value="Genomic_DNA"/>
</dbReference>
<proteinExistence type="predicted"/>
<dbReference type="PANTHER" id="PTHR42535">
    <property type="entry name" value="OOKINETE PROTEIN, PUTATIVE-RELATED"/>
    <property type="match status" value="1"/>
</dbReference>
<feature type="transmembrane region" description="Helical" evidence="3">
    <location>
        <begin position="20"/>
        <end position="42"/>
    </location>
</feature>
<evidence type="ECO:0000256" key="1">
    <source>
        <dbReference type="ARBA" id="ARBA00022729"/>
    </source>
</evidence>